<dbReference type="Proteomes" id="UP000570514">
    <property type="component" value="Unassembled WGS sequence"/>
</dbReference>
<evidence type="ECO:0000313" key="2">
    <source>
        <dbReference type="EMBL" id="NIK89499.1"/>
    </source>
</evidence>
<sequence>MRAGTAVVWVILGALNLVLSGASADTVKTSVCDILSKPEVFHERRVAFEGLVQLAGSEYRGFVDIRCKQYKLLWIYDAPHGNGQNLRALSTAVDKATAMNQKMTFDSGADSQEWVAYAMITGMFHNNENPGRPRFLLENAENIRIERIPRWYKTIRHK</sequence>
<feature type="chain" id="PRO_5032533735" evidence="1">
    <location>
        <begin position="25"/>
        <end position="158"/>
    </location>
</feature>
<dbReference type="AlphaFoldDB" id="A0A846N1Y0"/>
<accession>A0A846N1Y0</accession>
<keyword evidence="3" id="KW-1185">Reference proteome</keyword>
<feature type="signal peptide" evidence="1">
    <location>
        <begin position="1"/>
        <end position="24"/>
    </location>
</feature>
<reference evidence="2 3" key="1">
    <citation type="submission" date="2020-03" db="EMBL/GenBank/DDBJ databases">
        <title>Genomic Encyclopedia of Type Strains, Phase IV (KMG-IV): sequencing the most valuable type-strain genomes for metagenomic binning, comparative biology and taxonomic classification.</title>
        <authorList>
            <person name="Goeker M."/>
        </authorList>
    </citation>
    <scope>NUCLEOTIDE SEQUENCE [LARGE SCALE GENOMIC DNA]</scope>
    <source>
        <strain evidence="2 3">DSM 19867</strain>
    </source>
</reference>
<keyword evidence="1" id="KW-0732">Signal</keyword>
<evidence type="ECO:0000313" key="3">
    <source>
        <dbReference type="Proteomes" id="UP000570514"/>
    </source>
</evidence>
<name>A0A846N1Y0_9PROT</name>
<proteinExistence type="predicted"/>
<comment type="caution">
    <text evidence="2">The sequence shown here is derived from an EMBL/GenBank/DDBJ whole genome shotgun (WGS) entry which is preliminary data.</text>
</comment>
<dbReference type="RefSeq" id="WP_167083582.1">
    <property type="nucleotide sequence ID" value="NZ_BAAADC010000001.1"/>
</dbReference>
<gene>
    <name evidence="2" type="ORF">FHS83_002817</name>
</gene>
<evidence type="ECO:0000256" key="1">
    <source>
        <dbReference type="SAM" id="SignalP"/>
    </source>
</evidence>
<organism evidence="2 3">
    <name type="scientific">Rhizomicrobium palustre</name>
    <dbReference type="NCBI Taxonomy" id="189966"/>
    <lineage>
        <taxon>Bacteria</taxon>
        <taxon>Pseudomonadati</taxon>
        <taxon>Pseudomonadota</taxon>
        <taxon>Alphaproteobacteria</taxon>
        <taxon>Micropepsales</taxon>
        <taxon>Micropepsaceae</taxon>
        <taxon>Rhizomicrobium</taxon>
    </lineage>
</organism>
<dbReference type="EMBL" id="JAASRM010000001">
    <property type="protein sequence ID" value="NIK89499.1"/>
    <property type="molecule type" value="Genomic_DNA"/>
</dbReference>
<protein>
    <submittedName>
        <fullName evidence="2">Uncharacterized protein</fullName>
    </submittedName>
</protein>